<dbReference type="AlphaFoldDB" id="A0A556N3I4"/>
<evidence type="ECO:0000313" key="3">
    <source>
        <dbReference type="EMBL" id="TSJ46712.1"/>
    </source>
</evidence>
<dbReference type="EMBL" id="VLPL01000002">
    <property type="protein sequence ID" value="TSJ46712.1"/>
    <property type="molecule type" value="Genomic_DNA"/>
</dbReference>
<dbReference type="Gene3D" id="3.40.50.11550">
    <property type="match status" value="1"/>
</dbReference>
<name>A0A556N3I4_9FLAO</name>
<feature type="chain" id="PRO_5021860678" evidence="1">
    <location>
        <begin position="17"/>
        <end position="285"/>
    </location>
</feature>
<dbReference type="OrthoDB" id="1680202at2"/>
<sequence length="285" mass="32666">MKYFLICLLLCSGAYAQELEAFRIFDSRGKEVSFGKMMARVSQNQVVLFGEFHDNPISHWLEWNVLMELNKKVQGPKLAVGFEMFELHQEKALNDYIVNKSYRVLKDSTELWTNFKTDYKPVLDSAISRGNIPFAANVTRKYASLVFKKGLSALDSLPEDEKKWMAPLPFPFDSTLTQYVELIRMGKEMHASGINFAYAQAIKDATMGYSIMQHLKKGEMVYFLNGAFHSDFHQGIMWYIGQYAPGTKVGTITTVSQKDVRKLQKEHLNRADFIVVVNETMLSTH</sequence>
<reference evidence="3 4" key="1">
    <citation type="submission" date="2019-07" db="EMBL/GenBank/DDBJ databases">
        <authorList>
            <person name="Huq M.A."/>
        </authorList>
    </citation>
    <scope>NUCLEOTIDE SEQUENCE [LARGE SCALE GENOMIC DNA]</scope>
    <source>
        <strain evidence="3 4">MAH-3</strain>
    </source>
</reference>
<dbReference type="Pfam" id="PF04187">
    <property type="entry name" value="Cofac_haem_bdg"/>
    <property type="match status" value="1"/>
</dbReference>
<feature type="signal peptide" evidence="1">
    <location>
        <begin position="1"/>
        <end position="16"/>
    </location>
</feature>
<evidence type="ECO:0000256" key="1">
    <source>
        <dbReference type="SAM" id="SignalP"/>
    </source>
</evidence>
<organism evidence="3 4">
    <name type="scientific">Fluviicola chungangensis</name>
    <dbReference type="NCBI Taxonomy" id="2597671"/>
    <lineage>
        <taxon>Bacteria</taxon>
        <taxon>Pseudomonadati</taxon>
        <taxon>Bacteroidota</taxon>
        <taxon>Flavobacteriia</taxon>
        <taxon>Flavobacteriales</taxon>
        <taxon>Crocinitomicaceae</taxon>
        <taxon>Fluviicola</taxon>
    </lineage>
</organism>
<dbReference type="Proteomes" id="UP000316008">
    <property type="component" value="Unassembled WGS sequence"/>
</dbReference>
<protein>
    <submittedName>
        <fullName evidence="3">ChaN family lipoprotein</fullName>
    </submittedName>
</protein>
<accession>A0A556N3I4</accession>
<dbReference type="RefSeq" id="WP_144332249.1">
    <property type="nucleotide sequence ID" value="NZ_VLPL01000002.1"/>
</dbReference>
<dbReference type="SUPFAM" id="SSF159501">
    <property type="entry name" value="EreA/ChaN-like"/>
    <property type="match status" value="1"/>
</dbReference>
<dbReference type="CDD" id="cd14727">
    <property type="entry name" value="ChanN-like"/>
    <property type="match status" value="1"/>
</dbReference>
<gene>
    <name evidence="3" type="ORF">FO442_06005</name>
</gene>
<dbReference type="InterPro" id="IPR007314">
    <property type="entry name" value="Cofac_haem-bd_dom"/>
</dbReference>
<proteinExistence type="predicted"/>
<feature type="domain" description="Haem-binding uptake Tiki superfamily ChaN" evidence="2">
    <location>
        <begin position="37"/>
        <end position="240"/>
    </location>
</feature>
<comment type="caution">
    <text evidence="3">The sequence shown here is derived from an EMBL/GenBank/DDBJ whole genome shotgun (WGS) entry which is preliminary data.</text>
</comment>
<keyword evidence="4" id="KW-1185">Reference proteome</keyword>
<evidence type="ECO:0000313" key="4">
    <source>
        <dbReference type="Proteomes" id="UP000316008"/>
    </source>
</evidence>
<evidence type="ECO:0000259" key="2">
    <source>
        <dbReference type="Pfam" id="PF04187"/>
    </source>
</evidence>
<keyword evidence="3" id="KW-0449">Lipoprotein</keyword>
<keyword evidence="1" id="KW-0732">Signal</keyword>